<protein>
    <recommendedName>
        <fullName evidence="6">RRM domain-containing protein</fullName>
    </recommendedName>
</protein>
<dbReference type="Proteomes" id="UP000285430">
    <property type="component" value="Unassembled WGS sequence"/>
</dbReference>
<feature type="region of interest" description="Disordered" evidence="5">
    <location>
        <begin position="152"/>
        <end position="217"/>
    </location>
</feature>
<feature type="domain" description="RRM" evidence="6">
    <location>
        <begin position="256"/>
        <end position="327"/>
    </location>
</feature>
<dbReference type="PROSITE" id="PS50102">
    <property type="entry name" value="RRM"/>
    <property type="match status" value="1"/>
</dbReference>
<dbReference type="Gene3D" id="3.30.70.330">
    <property type="match status" value="1"/>
</dbReference>
<dbReference type="GO" id="GO:0003723">
    <property type="term" value="F:RNA binding"/>
    <property type="evidence" value="ECO:0007669"/>
    <property type="project" value="UniProtKB-UniRule"/>
</dbReference>
<dbReference type="GO" id="GO:0008318">
    <property type="term" value="F:protein prenyltransferase activity"/>
    <property type="evidence" value="ECO:0007669"/>
    <property type="project" value="InterPro"/>
</dbReference>
<feature type="compositionally biased region" description="Basic and acidic residues" evidence="5">
    <location>
        <begin position="152"/>
        <end position="163"/>
    </location>
</feature>
<dbReference type="Proteomes" id="UP000285712">
    <property type="component" value="Unassembled WGS sequence"/>
</dbReference>
<feature type="compositionally biased region" description="Low complexity" evidence="5">
    <location>
        <begin position="1"/>
        <end position="27"/>
    </location>
</feature>
<evidence type="ECO:0000313" key="7">
    <source>
        <dbReference type="EMBL" id="RHY95294.1"/>
    </source>
</evidence>
<feature type="compositionally biased region" description="Basic and acidic residues" evidence="5">
    <location>
        <begin position="75"/>
        <end position="85"/>
    </location>
</feature>
<dbReference type="PROSITE" id="PS51147">
    <property type="entry name" value="PFTA"/>
    <property type="match status" value="1"/>
</dbReference>
<sequence length="723" mass="78993">MVKKAAAAAAPKKTAVTAAKKPAAAASAHKKDAPAAVTKKQATPKAAAAKKAATKESAPKKETAAAATKKAVAAPKKEVAPKKETAPAAAKKAAPAKKDTVPAKKAAPAKKVAAAKAETTKKVAASKKTETPSAVVKDIPKAKGAAKEVAVESKAVEASDPAKKAAAAPVKKAAASKKGGKKSVEQQLAKLQGAEWDSDDEDTAVASTPASKKEQPELNFEANVDFVELTKKTKQNLAKSKGAAAATEGAGATQSSTIFIGRIPHGFYEKQMRGFFSQFGDIKRLKVSRNKKSGKSKHYAFIEFEEADIARVVADTMDGYRLFDKSLSCNVLPVDKCHERMFIGANRTFRPIPYRKLAIREHNAPKTFEQQEANNARLLAKESIKRNKLKALGIEYDFEGYAGTAPAKSSHARSSKAHCDDRSRRSDEIGVVHLDDEHEAFVLADHKLGIAMAKIPAIHRQAKEKFFRAKDLNDVPGILNATRCMLLVCADFYTAWNARKTLISNGDFSEEVEMKFTRLVLTQHAKSIDTWAHRYTSHTFVGDELATLLAHELSLCAKLCEEHPRNYFAWSYRYCICSKLSLPSLVAELHDTTREWCDRHVSDHSAWNHRHLVLVLVLSQVPTSATTLVADELAFVTRLQRLYPDRDALWCHRRAILQTMAPYLLNRSISSWEDLDAEYDDGGTAAVLDDHSIDAFVRVEVQFGSEVGSVPALRYAVFALEWV</sequence>
<proteinExistence type="predicted"/>
<keyword evidence="2 4" id="KW-0694">RNA-binding</keyword>
<evidence type="ECO:0000256" key="5">
    <source>
        <dbReference type="SAM" id="MobiDB-lite"/>
    </source>
</evidence>
<dbReference type="InterPro" id="IPR002088">
    <property type="entry name" value="Prenyl_trans_a"/>
</dbReference>
<accession>A0A3R7AJT5</accession>
<dbReference type="CDD" id="cd12307">
    <property type="entry name" value="RRM_NIFK_like"/>
    <property type="match status" value="1"/>
</dbReference>
<feature type="region of interest" description="Disordered" evidence="5">
    <location>
        <begin position="1"/>
        <end position="133"/>
    </location>
</feature>
<evidence type="ECO:0000313" key="10">
    <source>
        <dbReference type="Proteomes" id="UP000285712"/>
    </source>
</evidence>
<organism evidence="8 9">
    <name type="scientific">Aphanomyces astaci</name>
    <name type="common">Crayfish plague agent</name>
    <dbReference type="NCBI Taxonomy" id="112090"/>
    <lineage>
        <taxon>Eukaryota</taxon>
        <taxon>Sar</taxon>
        <taxon>Stramenopiles</taxon>
        <taxon>Oomycota</taxon>
        <taxon>Saprolegniomycetes</taxon>
        <taxon>Saprolegniales</taxon>
        <taxon>Verrucalvaceae</taxon>
        <taxon>Aphanomyces</taxon>
    </lineage>
</organism>
<feature type="compositionally biased region" description="Low complexity" evidence="5">
    <location>
        <begin position="64"/>
        <end position="74"/>
    </location>
</feature>
<dbReference type="SUPFAM" id="SSF54928">
    <property type="entry name" value="RNA-binding domain, RBD"/>
    <property type="match status" value="1"/>
</dbReference>
<dbReference type="Gene3D" id="1.25.40.120">
    <property type="entry name" value="Protein prenylyltransferase"/>
    <property type="match status" value="1"/>
</dbReference>
<evidence type="ECO:0000313" key="9">
    <source>
        <dbReference type="Proteomes" id="UP000285430"/>
    </source>
</evidence>
<dbReference type="AlphaFoldDB" id="A0A3R7AJT5"/>
<evidence type="ECO:0000256" key="4">
    <source>
        <dbReference type="PROSITE-ProRule" id="PRU00176"/>
    </source>
</evidence>
<comment type="subcellular location">
    <subcellularLocation>
        <location evidence="1">Nucleus</location>
        <location evidence="1">Nucleolus</location>
    </subcellularLocation>
</comment>
<dbReference type="SMART" id="SM00360">
    <property type="entry name" value="RRM"/>
    <property type="match status" value="1"/>
</dbReference>
<dbReference type="VEuPathDB" id="FungiDB:H257_01872"/>
<dbReference type="GO" id="GO:0005730">
    <property type="term" value="C:nucleolus"/>
    <property type="evidence" value="ECO:0007669"/>
    <property type="project" value="UniProtKB-SubCell"/>
</dbReference>
<dbReference type="Pfam" id="PF01239">
    <property type="entry name" value="PPTA"/>
    <property type="match status" value="2"/>
</dbReference>
<dbReference type="EMBL" id="QUTH01002138">
    <property type="protein sequence ID" value="RHZ27566.1"/>
    <property type="molecule type" value="Genomic_DNA"/>
</dbReference>
<evidence type="ECO:0000259" key="6">
    <source>
        <dbReference type="PROSITE" id="PS50102"/>
    </source>
</evidence>
<dbReference type="InterPro" id="IPR012677">
    <property type="entry name" value="Nucleotide-bd_a/b_plait_sf"/>
</dbReference>
<keyword evidence="3" id="KW-0539">Nucleus</keyword>
<evidence type="ECO:0000313" key="8">
    <source>
        <dbReference type="EMBL" id="RHZ27566.1"/>
    </source>
</evidence>
<dbReference type="VEuPathDB" id="FungiDB:H257_01871"/>
<evidence type="ECO:0000256" key="1">
    <source>
        <dbReference type="ARBA" id="ARBA00004604"/>
    </source>
</evidence>
<feature type="compositionally biased region" description="Basic and acidic residues" evidence="5">
    <location>
        <begin position="53"/>
        <end position="63"/>
    </location>
</feature>
<dbReference type="Pfam" id="PF00076">
    <property type="entry name" value="RRM_1"/>
    <property type="match status" value="1"/>
</dbReference>
<comment type="caution">
    <text evidence="8">The sequence shown here is derived from an EMBL/GenBank/DDBJ whole genome shotgun (WGS) entry which is preliminary data.</text>
</comment>
<name>A0A3R7AJT5_APHAT</name>
<dbReference type="SUPFAM" id="SSF48439">
    <property type="entry name" value="Protein prenylyltransferase"/>
    <property type="match status" value="1"/>
</dbReference>
<dbReference type="InterPro" id="IPR035979">
    <property type="entry name" value="RBD_domain_sf"/>
</dbReference>
<feature type="compositionally biased region" description="Low complexity" evidence="5">
    <location>
        <begin position="34"/>
        <end position="51"/>
    </location>
</feature>
<gene>
    <name evidence="7" type="ORF">DYB35_002559</name>
    <name evidence="8" type="ORF">DYB37_000281</name>
</gene>
<feature type="compositionally biased region" description="Low complexity" evidence="5">
    <location>
        <begin position="103"/>
        <end position="117"/>
    </location>
</feature>
<evidence type="ECO:0000256" key="3">
    <source>
        <dbReference type="ARBA" id="ARBA00023242"/>
    </source>
</evidence>
<dbReference type="InterPro" id="IPR000504">
    <property type="entry name" value="RRM_dom"/>
</dbReference>
<feature type="compositionally biased region" description="Low complexity" evidence="5">
    <location>
        <begin position="164"/>
        <end position="173"/>
    </location>
</feature>
<dbReference type="EMBL" id="QUTG01002661">
    <property type="protein sequence ID" value="RHY95294.1"/>
    <property type="molecule type" value="Genomic_DNA"/>
</dbReference>
<dbReference type="PANTHER" id="PTHR46754">
    <property type="entry name" value="MKI67 FHA DOMAIN-INTERACTING NUCLEOLAR PHOSPHOPROTEIN"/>
    <property type="match status" value="1"/>
</dbReference>
<reference evidence="9 10" key="1">
    <citation type="submission" date="2018-08" db="EMBL/GenBank/DDBJ databases">
        <title>Aphanomyces genome sequencing and annotation.</title>
        <authorList>
            <person name="Minardi D."/>
            <person name="Oidtmann B."/>
            <person name="Van Der Giezen M."/>
            <person name="Studholme D.J."/>
        </authorList>
    </citation>
    <scope>NUCLEOTIDE SEQUENCE [LARGE SCALE GENOMIC DNA]</scope>
    <source>
        <strain evidence="8 9">Da</strain>
        <strain evidence="7 10">Sv</strain>
    </source>
</reference>
<evidence type="ECO:0000256" key="2">
    <source>
        <dbReference type="ARBA" id="ARBA00022884"/>
    </source>
</evidence>